<dbReference type="PANTHER" id="PTHR33693">
    <property type="entry name" value="TYPE-5 URACIL-DNA GLYCOSYLASE"/>
    <property type="match status" value="1"/>
</dbReference>
<dbReference type="InterPro" id="IPR005122">
    <property type="entry name" value="Uracil-DNA_glycosylase-like"/>
</dbReference>
<dbReference type="Gene3D" id="3.40.470.10">
    <property type="entry name" value="Uracil-DNA glycosylase-like domain"/>
    <property type="match status" value="1"/>
</dbReference>
<dbReference type="InterPro" id="IPR005273">
    <property type="entry name" value="Ura-DNA_glyco_family4"/>
</dbReference>
<dbReference type="NCBIfam" id="TIGR00758">
    <property type="entry name" value="UDG_fam4"/>
    <property type="match status" value="1"/>
</dbReference>
<dbReference type="SUPFAM" id="SSF52141">
    <property type="entry name" value="Uracil-DNA glycosylase-like"/>
    <property type="match status" value="1"/>
</dbReference>
<dbReference type="Proteomes" id="UP000480684">
    <property type="component" value="Unassembled WGS sequence"/>
</dbReference>
<dbReference type="GO" id="GO:0004844">
    <property type="term" value="F:uracil DNA N-glycosylase activity"/>
    <property type="evidence" value="ECO:0007669"/>
    <property type="project" value="UniProtKB-EC"/>
</dbReference>
<evidence type="ECO:0000256" key="11">
    <source>
        <dbReference type="ARBA" id="ARBA00023204"/>
    </source>
</evidence>
<name>A0A7C9URL0_9PROT</name>
<keyword evidence="9" id="KW-0408">Iron</keyword>
<evidence type="ECO:0000256" key="12">
    <source>
        <dbReference type="SAM" id="MobiDB-lite"/>
    </source>
</evidence>
<keyword evidence="11" id="KW-0234">DNA repair</keyword>
<keyword evidence="15" id="KW-1185">Reference proteome</keyword>
<evidence type="ECO:0000256" key="7">
    <source>
        <dbReference type="ARBA" id="ARBA00022763"/>
    </source>
</evidence>
<keyword evidence="8" id="KW-0378">Hydrolase</keyword>
<feature type="region of interest" description="Disordered" evidence="12">
    <location>
        <begin position="34"/>
        <end position="57"/>
    </location>
</feature>
<accession>A0A7C9URL0</accession>
<feature type="domain" description="Uracil-DNA glycosylase-like" evidence="13">
    <location>
        <begin position="106"/>
        <end position="258"/>
    </location>
</feature>
<evidence type="ECO:0000256" key="8">
    <source>
        <dbReference type="ARBA" id="ARBA00022801"/>
    </source>
</evidence>
<gene>
    <name evidence="14" type="ORF">G4223_00875</name>
</gene>
<dbReference type="EC" id="3.2.2.27" evidence="3"/>
<dbReference type="RefSeq" id="WP_163673810.1">
    <property type="nucleotide sequence ID" value="NZ_JAAIYP010000004.1"/>
</dbReference>
<dbReference type="GO" id="GO:0006281">
    <property type="term" value="P:DNA repair"/>
    <property type="evidence" value="ECO:0007669"/>
    <property type="project" value="UniProtKB-KW"/>
</dbReference>
<evidence type="ECO:0000313" key="14">
    <source>
        <dbReference type="EMBL" id="NFV78668.1"/>
    </source>
</evidence>
<evidence type="ECO:0000256" key="4">
    <source>
        <dbReference type="ARBA" id="ARBA00019403"/>
    </source>
</evidence>
<dbReference type="SMART" id="SM00987">
    <property type="entry name" value="UreE_C"/>
    <property type="match status" value="1"/>
</dbReference>
<sequence>MPLDQSLEQLLRWYVDAGADEAVGETPVDRFALSARPAPKPAPQPAAPVAASVRPAPPQPAPLRVPPVSGTATHIAAECKTLEQLRTALENFDGLPLKRTARSTVFADGDSEATLMVIGEAPGAEEDRAGLPFVGKSGKLLDRMLASIGLDRDSVYITNVVPWRPVENRKPTAEEVAVCLPFVSRHIELVDPKFLLLLGGASASALLARHEGINRLRGRWYDYASPGLPRPIPAMATFHPAYLLRTPAAKRDAWRDLLQVKKRLETGH</sequence>
<proteinExistence type="inferred from homology"/>
<keyword evidence="6" id="KW-0479">Metal-binding</keyword>
<comment type="caution">
    <text evidence="14">The sequence shown here is derived from an EMBL/GenBank/DDBJ whole genome shotgun (WGS) entry which is preliminary data.</text>
</comment>
<keyword evidence="5" id="KW-0004">4Fe-4S</keyword>
<dbReference type="GO" id="GO:0051539">
    <property type="term" value="F:4 iron, 4 sulfur cluster binding"/>
    <property type="evidence" value="ECO:0007669"/>
    <property type="project" value="UniProtKB-KW"/>
</dbReference>
<evidence type="ECO:0000256" key="3">
    <source>
        <dbReference type="ARBA" id="ARBA00012030"/>
    </source>
</evidence>
<evidence type="ECO:0000256" key="2">
    <source>
        <dbReference type="ARBA" id="ARBA00006521"/>
    </source>
</evidence>
<evidence type="ECO:0000256" key="1">
    <source>
        <dbReference type="ARBA" id="ARBA00001400"/>
    </source>
</evidence>
<reference evidence="14 15" key="1">
    <citation type="submission" date="2020-02" db="EMBL/GenBank/DDBJ databases">
        <authorList>
            <person name="Dziuba M."/>
            <person name="Kuznetsov B."/>
            <person name="Mardanov A."/>
            <person name="Ravin N."/>
            <person name="Grouzdev D."/>
        </authorList>
    </citation>
    <scope>NUCLEOTIDE SEQUENCE [LARGE SCALE GENOMIC DNA]</scope>
    <source>
        <strain evidence="14 15">SpK</strain>
    </source>
</reference>
<evidence type="ECO:0000259" key="13">
    <source>
        <dbReference type="SMART" id="SM00986"/>
    </source>
</evidence>
<dbReference type="Pfam" id="PF03167">
    <property type="entry name" value="UDG"/>
    <property type="match status" value="1"/>
</dbReference>
<dbReference type="GO" id="GO:0046872">
    <property type="term" value="F:metal ion binding"/>
    <property type="evidence" value="ECO:0007669"/>
    <property type="project" value="UniProtKB-KW"/>
</dbReference>
<dbReference type="PANTHER" id="PTHR33693:SF1">
    <property type="entry name" value="TYPE-4 URACIL-DNA GLYCOSYLASE"/>
    <property type="match status" value="1"/>
</dbReference>
<evidence type="ECO:0000256" key="6">
    <source>
        <dbReference type="ARBA" id="ARBA00022723"/>
    </source>
</evidence>
<evidence type="ECO:0000256" key="9">
    <source>
        <dbReference type="ARBA" id="ARBA00023004"/>
    </source>
</evidence>
<evidence type="ECO:0000313" key="15">
    <source>
        <dbReference type="Proteomes" id="UP000480684"/>
    </source>
</evidence>
<dbReference type="SMART" id="SM00986">
    <property type="entry name" value="UDG"/>
    <property type="match status" value="1"/>
</dbReference>
<comment type="similarity">
    <text evidence="2">Belongs to the uracil-DNA glycosylase (UDG) superfamily. Type 4 (UDGa) family.</text>
</comment>
<evidence type="ECO:0000256" key="5">
    <source>
        <dbReference type="ARBA" id="ARBA00022485"/>
    </source>
</evidence>
<keyword evidence="7" id="KW-0227">DNA damage</keyword>
<keyword evidence="10" id="KW-0411">Iron-sulfur</keyword>
<dbReference type="InterPro" id="IPR036895">
    <property type="entry name" value="Uracil-DNA_glycosylase-like_sf"/>
</dbReference>
<dbReference type="EMBL" id="JAAIYP010000004">
    <property type="protein sequence ID" value="NFV78668.1"/>
    <property type="molecule type" value="Genomic_DNA"/>
</dbReference>
<evidence type="ECO:0000256" key="10">
    <source>
        <dbReference type="ARBA" id="ARBA00023014"/>
    </source>
</evidence>
<dbReference type="AlphaFoldDB" id="A0A7C9URL0"/>
<dbReference type="CDD" id="cd10030">
    <property type="entry name" value="UDG-F4_TTUDGA_SPO1dp_like"/>
    <property type="match status" value="1"/>
</dbReference>
<organism evidence="14 15">
    <name type="scientific">Magnetospirillum aberrantis SpK</name>
    <dbReference type="NCBI Taxonomy" id="908842"/>
    <lineage>
        <taxon>Bacteria</taxon>
        <taxon>Pseudomonadati</taxon>
        <taxon>Pseudomonadota</taxon>
        <taxon>Alphaproteobacteria</taxon>
        <taxon>Rhodospirillales</taxon>
        <taxon>Rhodospirillaceae</taxon>
        <taxon>Magnetospirillum</taxon>
    </lineage>
</organism>
<comment type="catalytic activity">
    <reaction evidence="1">
        <text>Hydrolyzes single-stranded DNA or mismatched double-stranded DNA and polynucleotides, releasing free uracil.</text>
        <dbReference type="EC" id="3.2.2.27"/>
    </reaction>
</comment>
<protein>
    <recommendedName>
        <fullName evidence="4">Type-4 uracil-DNA glycosylase</fullName>
        <ecNumber evidence="3">3.2.2.27</ecNumber>
    </recommendedName>
</protein>
<dbReference type="InterPro" id="IPR051536">
    <property type="entry name" value="UDG_Type-4/5"/>
</dbReference>